<dbReference type="InterPro" id="IPR005123">
    <property type="entry name" value="Oxoglu/Fe-dep_dioxygenase_dom"/>
</dbReference>
<evidence type="ECO:0000313" key="11">
    <source>
        <dbReference type="EMBL" id="KAG6660644.1"/>
    </source>
</evidence>
<dbReference type="FunFam" id="2.60.120.330:FF:000003">
    <property type="entry name" value="Gibberellin 20 oxidase 2"/>
    <property type="match status" value="1"/>
</dbReference>
<dbReference type="GO" id="GO:0009686">
    <property type="term" value="P:gibberellin biosynthetic process"/>
    <property type="evidence" value="ECO:0007669"/>
    <property type="project" value="UniProtKB-ARBA"/>
</dbReference>
<proteinExistence type="inferred from homology"/>
<evidence type="ECO:0000256" key="9">
    <source>
        <dbReference type="RuleBase" id="RU003682"/>
    </source>
</evidence>
<accession>A0A8T1R2N6</accession>
<evidence type="ECO:0000256" key="4">
    <source>
        <dbReference type="ARBA" id="ARBA00023002"/>
    </source>
</evidence>
<reference evidence="11" key="1">
    <citation type="submission" date="2020-12" db="EMBL/GenBank/DDBJ databases">
        <title>WGS assembly of Carya illinoinensis cv. Pawnee.</title>
        <authorList>
            <person name="Platts A."/>
            <person name="Shu S."/>
            <person name="Wright S."/>
            <person name="Barry K."/>
            <person name="Edger P."/>
            <person name="Pires J.C."/>
            <person name="Schmutz J."/>
        </authorList>
    </citation>
    <scope>NUCLEOTIDE SEQUENCE</scope>
    <source>
        <tissue evidence="11">Leaf</tissue>
    </source>
</reference>
<dbReference type="Proteomes" id="UP000811609">
    <property type="component" value="Chromosome 3"/>
</dbReference>
<comment type="catalytic activity">
    <reaction evidence="8">
        <text>gibberellin A12 + 2 2-oxoglutarate + 3 O2 + H(+) = gibberellin A9 + 2 succinate + 3 CO2 + 2 H2O</text>
        <dbReference type="Rhea" id="RHEA:60772"/>
        <dbReference type="ChEBI" id="CHEBI:15377"/>
        <dbReference type="ChEBI" id="CHEBI:15378"/>
        <dbReference type="ChEBI" id="CHEBI:15379"/>
        <dbReference type="ChEBI" id="CHEBI:16526"/>
        <dbReference type="ChEBI" id="CHEBI:16810"/>
        <dbReference type="ChEBI" id="CHEBI:30031"/>
        <dbReference type="ChEBI" id="CHEBI:58627"/>
        <dbReference type="ChEBI" id="CHEBI:73255"/>
    </reaction>
    <physiologicalReaction direction="left-to-right" evidence="8">
        <dbReference type="Rhea" id="RHEA:60773"/>
    </physiologicalReaction>
</comment>
<comment type="similarity">
    <text evidence="7">Belongs to the iron/ascorbate-dependent oxidoreductase family. GA20OX subfamily.</text>
</comment>
<evidence type="ECO:0000256" key="5">
    <source>
        <dbReference type="ARBA" id="ARBA00023004"/>
    </source>
</evidence>
<keyword evidence="12" id="KW-1185">Reference proteome</keyword>
<organism evidence="11 12">
    <name type="scientific">Carya illinoinensis</name>
    <name type="common">Pecan</name>
    <dbReference type="NCBI Taxonomy" id="32201"/>
    <lineage>
        <taxon>Eukaryota</taxon>
        <taxon>Viridiplantae</taxon>
        <taxon>Streptophyta</taxon>
        <taxon>Embryophyta</taxon>
        <taxon>Tracheophyta</taxon>
        <taxon>Spermatophyta</taxon>
        <taxon>Magnoliopsida</taxon>
        <taxon>eudicotyledons</taxon>
        <taxon>Gunneridae</taxon>
        <taxon>Pentapetalae</taxon>
        <taxon>rosids</taxon>
        <taxon>fabids</taxon>
        <taxon>Fagales</taxon>
        <taxon>Juglandaceae</taxon>
        <taxon>Carya</taxon>
    </lineage>
</organism>
<protein>
    <recommendedName>
        <fullName evidence="10">Fe2OG dioxygenase domain-containing protein</fullName>
    </recommendedName>
</protein>
<comment type="cofactor">
    <cofactor evidence="1">
        <name>L-ascorbate</name>
        <dbReference type="ChEBI" id="CHEBI:38290"/>
    </cofactor>
</comment>
<dbReference type="InterPro" id="IPR026992">
    <property type="entry name" value="DIOX_N"/>
</dbReference>
<sequence length="383" mass="43324">MSLILDSSTSPIPVSCPLMELKDENGALVFDSALHQKQSNLPSAFIWPLRDLVHSHEEELKEPLIDLGRFIRGDNAATARAVELVRAACLNHGFFQVTNHGVDASLIRAAYEEMDAIFKMPPGRKLSLYRKPGCFSGYSGAHADRYSSNLPWKETFSFGYHGNESEPTVVNYFKSVLGEDFEPTGWVYQRYCEAMKEVSLVIMELLALSLGVDRLHYRKFFEDGSSIMRCNNYPPCKKSGLTLGTGPHCDPASLTILHQDQVGGLEVFANNRWQAIRPRPDALVINIGDTFMALSNGRYKSCLHRAVVNREKERRSLVFFVCPREDKVVSPPQDLVCGEGQRKYPDFTWSDLLEFTQKHYRADVATLQSFIQWLNLSTKKSNF</sequence>
<evidence type="ECO:0000256" key="3">
    <source>
        <dbReference type="ARBA" id="ARBA00022723"/>
    </source>
</evidence>
<comment type="pathway">
    <text evidence="2">Hormone biosynthesis.</text>
</comment>
<dbReference type="PANTHER" id="PTHR47990">
    <property type="entry name" value="2-OXOGLUTARATE (2OG) AND FE(II)-DEPENDENT OXYGENASE SUPERFAMILY PROTEIN-RELATED"/>
    <property type="match status" value="1"/>
</dbReference>
<evidence type="ECO:0000256" key="2">
    <source>
        <dbReference type="ARBA" id="ARBA00004972"/>
    </source>
</evidence>
<dbReference type="AlphaFoldDB" id="A0A8T1R2N6"/>
<evidence type="ECO:0000256" key="6">
    <source>
        <dbReference type="ARBA" id="ARBA00037909"/>
    </source>
</evidence>
<comment type="caution">
    <text evidence="11">The sequence shown here is derived from an EMBL/GenBank/DDBJ whole genome shotgun (WGS) entry which is preliminary data.</text>
</comment>
<dbReference type="InterPro" id="IPR050231">
    <property type="entry name" value="Iron_ascorbate_oxido_reductase"/>
</dbReference>
<keyword evidence="3 9" id="KW-0479">Metal-binding</keyword>
<evidence type="ECO:0000313" key="12">
    <source>
        <dbReference type="Proteomes" id="UP000811609"/>
    </source>
</evidence>
<gene>
    <name evidence="11" type="ORF">CIPAW_03G119500</name>
</gene>
<feature type="domain" description="Fe2OG dioxygenase" evidence="10">
    <location>
        <begin position="224"/>
        <end position="323"/>
    </location>
</feature>
<dbReference type="InterPro" id="IPR044861">
    <property type="entry name" value="IPNS-like_FE2OG_OXY"/>
</dbReference>
<dbReference type="Pfam" id="PF03171">
    <property type="entry name" value="2OG-FeII_Oxy"/>
    <property type="match status" value="1"/>
</dbReference>
<dbReference type="GO" id="GO:0045544">
    <property type="term" value="F:gibberellin 20-oxidase activity"/>
    <property type="evidence" value="ECO:0007669"/>
    <property type="project" value="UniProtKB-ARBA"/>
</dbReference>
<evidence type="ECO:0000256" key="7">
    <source>
        <dbReference type="ARBA" id="ARBA00043997"/>
    </source>
</evidence>
<keyword evidence="5 9" id="KW-0408">Iron</keyword>
<evidence type="ECO:0000256" key="8">
    <source>
        <dbReference type="ARBA" id="ARBA00050508"/>
    </source>
</evidence>
<dbReference type="GO" id="GO:0046872">
    <property type="term" value="F:metal ion binding"/>
    <property type="evidence" value="ECO:0007669"/>
    <property type="project" value="UniProtKB-KW"/>
</dbReference>
<keyword evidence="4 9" id="KW-0560">Oxidoreductase</keyword>
<dbReference type="Pfam" id="PF14226">
    <property type="entry name" value="DIOX_N"/>
    <property type="match status" value="1"/>
</dbReference>
<dbReference type="PROSITE" id="PS51471">
    <property type="entry name" value="FE2OG_OXY"/>
    <property type="match status" value="1"/>
</dbReference>
<name>A0A8T1R2N6_CARIL</name>
<evidence type="ECO:0000259" key="10">
    <source>
        <dbReference type="PROSITE" id="PS51471"/>
    </source>
</evidence>
<dbReference type="EMBL" id="CM031811">
    <property type="protein sequence ID" value="KAG6660644.1"/>
    <property type="molecule type" value="Genomic_DNA"/>
</dbReference>
<comment type="pathway">
    <text evidence="6">Plant hormone biosynthesis; gibberellin biosynthesis.</text>
</comment>
<evidence type="ECO:0000256" key="1">
    <source>
        <dbReference type="ARBA" id="ARBA00001961"/>
    </source>
</evidence>